<keyword evidence="6" id="KW-0378">Hydrolase</keyword>
<sequence length="327" mass="35823">MTLTDKSIPVQRTAAAAELQPASGTLNVMTWNIGYSGLGEESDFQADGGTMLRPPSKAVVEKNLSGISAVLKDHQPDIILMQELAADGFLTRGVNVLGTVKHSLADYSMFFSSDIRTRFFPGPISLKHGLGTFLRVANKGTKIVRIPEEPEALMGFIRRRYHVQVTELKLGETDWAVINVHLSAFDEGANTRMQQLRAVLDLARSYYDSGKAVAVGGDWNMRLTPTDFSYTADDSAQFWIHDFPREELGDGWQIAVDPSTPSVRTNEQTYKAGVNYTTIIDGLIVSPNVEIVSAKGLDLSFQYTDHQPVMVTLRAVATGDAPVEAVN</sequence>
<evidence type="ECO:0000256" key="1">
    <source>
        <dbReference type="ARBA" id="ARBA00001936"/>
    </source>
</evidence>
<keyword evidence="4" id="KW-0479">Metal-binding</keyword>
<evidence type="ECO:0000256" key="7">
    <source>
        <dbReference type="ARBA" id="ARBA00022842"/>
    </source>
</evidence>
<evidence type="ECO:0000256" key="8">
    <source>
        <dbReference type="ARBA" id="ARBA00023204"/>
    </source>
</evidence>
<gene>
    <name evidence="10" type="ORF">MGWOODY_Hyp2115</name>
</gene>
<keyword evidence="3" id="KW-0540">Nuclease</keyword>
<dbReference type="GO" id="GO:0046872">
    <property type="term" value="F:metal ion binding"/>
    <property type="evidence" value="ECO:0007669"/>
    <property type="project" value="UniProtKB-KW"/>
</dbReference>
<protein>
    <submittedName>
        <fullName evidence="10">Endonuclease/exonuclease/phosphatase family protein</fullName>
    </submittedName>
</protein>
<keyword evidence="7" id="KW-0460">Magnesium</keyword>
<comment type="cofactor">
    <cofactor evidence="2">
        <name>Mg(2+)</name>
        <dbReference type="ChEBI" id="CHEBI:18420"/>
    </cofactor>
</comment>
<dbReference type="GO" id="GO:0004527">
    <property type="term" value="F:exonuclease activity"/>
    <property type="evidence" value="ECO:0007669"/>
    <property type="project" value="UniProtKB-KW"/>
</dbReference>
<evidence type="ECO:0000256" key="3">
    <source>
        <dbReference type="ARBA" id="ARBA00022722"/>
    </source>
</evidence>
<evidence type="ECO:0000256" key="5">
    <source>
        <dbReference type="ARBA" id="ARBA00022763"/>
    </source>
</evidence>
<evidence type="ECO:0000256" key="2">
    <source>
        <dbReference type="ARBA" id="ARBA00001946"/>
    </source>
</evidence>
<accession>A0A160U1X0</accession>
<dbReference type="InterPro" id="IPR051547">
    <property type="entry name" value="TDP2-like"/>
</dbReference>
<dbReference type="InterPro" id="IPR005135">
    <property type="entry name" value="Endo/exonuclease/phosphatase"/>
</dbReference>
<evidence type="ECO:0000313" key="10">
    <source>
        <dbReference type="EMBL" id="CUS56714.1"/>
    </source>
</evidence>
<dbReference type="Pfam" id="PF03372">
    <property type="entry name" value="Exo_endo_phos"/>
    <property type="match status" value="1"/>
</dbReference>
<dbReference type="EMBL" id="CZQD01000032">
    <property type="protein sequence ID" value="CUS56714.1"/>
    <property type="molecule type" value="Genomic_DNA"/>
</dbReference>
<dbReference type="SUPFAM" id="SSF56219">
    <property type="entry name" value="DNase I-like"/>
    <property type="match status" value="1"/>
</dbReference>
<dbReference type="AlphaFoldDB" id="A0A160U1X0"/>
<organism evidence="10">
    <name type="scientific">hydrothermal vent metagenome</name>
    <dbReference type="NCBI Taxonomy" id="652676"/>
    <lineage>
        <taxon>unclassified sequences</taxon>
        <taxon>metagenomes</taxon>
        <taxon>ecological metagenomes</taxon>
    </lineage>
</organism>
<dbReference type="PANTHER" id="PTHR15822:SF4">
    <property type="entry name" value="TYROSYL-DNA PHOSPHODIESTERASE 2"/>
    <property type="match status" value="1"/>
</dbReference>
<keyword evidence="8" id="KW-0234">DNA repair</keyword>
<name>A0A160U1X0_9ZZZZ</name>
<dbReference type="PANTHER" id="PTHR15822">
    <property type="entry name" value="TRAF AND TNF RECEPTOR-ASSOCIATED PROTEIN"/>
    <property type="match status" value="1"/>
</dbReference>
<dbReference type="InterPro" id="IPR036691">
    <property type="entry name" value="Endo/exonu/phosph_ase_sf"/>
</dbReference>
<proteinExistence type="predicted"/>
<keyword evidence="10" id="KW-0269">Exonuclease</keyword>
<evidence type="ECO:0000256" key="6">
    <source>
        <dbReference type="ARBA" id="ARBA00022801"/>
    </source>
</evidence>
<dbReference type="GO" id="GO:0004519">
    <property type="term" value="F:endonuclease activity"/>
    <property type="evidence" value="ECO:0007669"/>
    <property type="project" value="UniProtKB-KW"/>
</dbReference>
<dbReference type="Gene3D" id="3.60.10.10">
    <property type="entry name" value="Endonuclease/exonuclease/phosphatase"/>
    <property type="match status" value="1"/>
</dbReference>
<evidence type="ECO:0000256" key="4">
    <source>
        <dbReference type="ARBA" id="ARBA00022723"/>
    </source>
</evidence>
<feature type="domain" description="Endonuclease/exonuclease/phosphatase" evidence="9">
    <location>
        <begin position="29"/>
        <end position="244"/>
    </location>
</feature>
<keyword evidence="5" id="KW-0227">DNA damage</keyword>
<dbReference type="GO" id="GO:0006281">
    <property type="term" value="P:DNA repair"/>
    <property type="evidence" value="ECO:0007669"/>
    <property type="project" value="UniProtKB-KW"/>
</dbReference>
<reference evidence="10" key="1">
    <citation type="submission" date="2015-10" db="EMBL/GenBank/DDBJ databases">
        <authorList>
            <person name="Gilbert D.G."/>
        </authorList>
    </citation>
    <scope>NUCLEOTIDE SEQUENCE</scope>
</reference>
<comment type="cofactor">
    <cofactor evidence="1">
        <name>Mn(2+)</name>
        <dbReference type="ChEBI" id="CHEBI:29035"/>
    </cofactor>
</comment>
<evidence type="ECO:0000259" key="9">
    <source>
        <dbReference type="Pfam" id="PF03372"/>
    </source>
</evidence>
<keyword evidence="10" id="KW-0255">Endonuclease</keyword>